<evidence type="ECO:0000256" key="1">
    <source>
        <dbReference type="ARBA" id="ARBA00010203"/>
    </source>
</evidence>
<evidence type="ECO:0000313" key="11">
    <source>
        <dbReference type="EMBL" id="GAH47180.1"/>
    </source>
</evidence>
<dbReference type="GO" id="GO:0008170">
    <property type="term" value="F:N-methyltransferase activity"/>
    <property type="evidence" value="ECO:0007669"/>
    <property type="project" value="InterPro"/>
</dbReference>
<evidence type="ECO:0000256" key="4">
    <source>
        <dbReference type="ARBA" id="ARBA00022679"/>
    </source>
</evidence>
<keyword evidence="6" id="KW-0680">Restriction system</keyword>
<evidence type="ECO:0000256" key="6">
    <source>
        <dbReference type="ARBA" id="ARBA00022747"/>
    </source>
</evidence>
<evidence type="ECO:0000256" key="8">
    <source>
        <dbReference type="ARBA" id="ARBA00049120"/>
    </source>
</evidence>
<feature type="region of interest" description="Disordered" evidence="9">
    <location>
        <begin position="105"/>
        <end position="150"/>
    </location>
</feature>
<comment type="caution">
    <text evidence="11">The sequence shown here is derived from an EMBL/GenBank/DDBJ whole genome shotgun (WGS) entry which is preliminary data.</text>
</comment>
<dbReference type="PRINTS" id="PR00508">
    <property type="entry name" value="S21N4MTFRASE"/>
</dbReference>
<feature type="compositionally biased region" description="Low complexity" evidence="9">
    <location>
        <begin position="105"/>
        <end position="114"/>
    </location>
</feature>
<evidence type="ECO:0000259" key="10">
    <source>
        <dbReference type="Pfam" id="PF01555"/>
    </source>
</evidence>
<dbReference type="GO" id="GO:0015667">
    <property type="term" value="F:site-specific DNA-methyltransferase (cytosine-N4-specific) activity"/>
    <property type="evidence" value="ECO:0007669"/>
    <property type="project" value="UniProtKB-EC"/>
</dbReference>
<gene>
    <name evidence="11" type="ORF">S03H2_15274</name>
</gene>
<dbReference type="InterPro" id="IPR029063">
    <property type="entry name" value="SAM-dependent_MTases_sf"/>
</dbReference>
<keyword evidence="3" id="KW-0489">Methyltransferase</keyword>
<feature type="domain" description="DNA methylase N-4/N-6" evidence="10">
    <location>
        <begin position="19"/>
        <end position="186"/>
    </location>
</feature>
<dbReference type="InterPro" id="IPR001091">
    <property type="entry name" value="RM_Methyltransferase"/>
</dbReference>
<evidence type="ECO:0000256" key="3">
    <source>
        <dbReference type="ARBA" id="ARBA00022603"/>
    </source>
</evidence>
<dbReference type="EC" id="2.1.1.113" evidence="2"/>
<dbReference type="Gene3D" id="3.40.50.150">
    <property type="entry name" value="Vaccinia Virus protein VP39"/>
    <property type="match status" value="1"/>
</dbReference>
<dbReference type="InterPro" id="IPR002941">
    <property type="entry name" value="DNA_methylase_N4/N6"/>
</dbReference>
<keyword evidence="4" id="KW-0808">Transferase</keyword>
<dbReference type="AlphaFoldDB" id="X1GQN6"/>
<dbReference type="GO" id="GO:0003677">
    <property type="term" value="F:DNA binding"/>
    <property type="evidence" value="ECO:0007669"/>
    <property type="project" value="UniProtKB-KW"/>
</dbReference>
<dbReference type="GO" id="GO:0009307">
    <property type="term" value="P:DNA restriction-modification system"/>
    <property type="evidence" value="ECO:0007669"/>
    <property type="project" value="UniProtKB-KW"/>
</dbReference>
<dbReference type="PROSITE" id="PS00093">
    <property type="entry name" value="N4_MTASE"/>
    <property type="match status" value="1"/>
</dbReference>
<dbReference type="SUPFAM" id="SSF53335">
    <property type="entry name" value="S-adenosyl-L-methionine-dependent methyltransferases"/>
    <property type="match status" value="1"/>
</dbReference>
<comment type="similarity">
    <text evidence="1">Belongs to the N(4)/N(6)-methyltransferase family. N(4) subfamily.</text>
</comment>
<dbReference type="InterPro" id="IPR017985">
    <property type="entry name" value="MeTrfase_CN4_CS"/>
</dbReference>
<dbReference type="GO" id="GO:0032259">
    <property type="term" value="P:methylation"/>
    <property type="evidence" value="ECO:0007669"/>
    <property type="project" value="UniProtKB-KW"/>
</dbReference>
<reference evidence="11" key="1">
    <citation type="journal article" date="2014" name="Front. Microbiol.">
        <title>High frequency of phylogenetically diverse reductive dehalogenase-homologous genes in deep subseafloor sedimentary metagenomes.</title>
        <authorList>
            <person name="Kawai M."/>
            <person name="Futagami T."/>
            <person name="Toyoda A."/>
            <person name="Takaki Y."/>
            <person name="Nishi S."/>
            <person name="Hori S."/>
            <person name="Arai W."/>
            <person name="Tsubouchi T."/>
            <person name="Morono Y."/>
            <person name="Uchiyama I."/>
            <person name="Ito T."/>
            <person name="Fujiyama A."/>
            <person name="Inagaki F."/>
            <person name="Takami H."/>
        </authorList>
    </citation>
    <scope>NUCLEOTIDE SEQUENCE</scope>
    <source>
        <strain evidence="11">Expedition CK06-06</strain>
    </source>
</reference>
<keyword evidence="5" id="KW-0949">S-adenosyl-L-methionine</keyword>
<keyword evidence="7" id="KW-0238">DNA-binding</keyword>
<comment type="catalytic activity">
    <reaction evidence="8">
        <text>a 2'-deoxycytidine in DNA + S-adenosyl-L-methionine = an N(4)-methyl-2'-deoxycytidine in DNA + S-adenosyl-L-homocysteine + H(+)</text>
        <dbReference type="Rhea" id="RHEA:16857"/>
        <dbReference type="Rhea" id="RHEA-COMP:11369"/>
        <dbReference type="Rhea" id="RHEA-COMP:13674"/>
        <dbReference type="ChEBI" id="CHEBI:15378"/>
        <dbReference type="ChEBI" id="CHEBI:57856"/>
        <dbReference type="ChEBI" id="CHEBI:59789"/>
        <dbReference type="ChEBI" id="CHEBI:85452"/>
        <dbReference type="ChEBI" id="CHEBI:137933"/>
        <dbReference type="EC" id="2.1.1.113"/>
    </reaction>
</comment>
<dbReference type="EMBL" id="BARU01007758">
    <property type="protein sequence ID" value="GAH47180.1"/>
    <property type="molecule type" value="Genomic_DNA"/>
</dbReference>
<accession>X1GQN6</accession>
<evidence type="ECO:0000256" key="2">
    <source>
        <dbReference type="ARBA" id="ARBA00012185"/>
    </source>
</evidence>
<proteinExistence type="inferred from homology"/>
<protein>
    <recommendedName>
        <fullName evidence="2">site-specific DNA-methyltransferase (cytosine-N(4)-specific)</fullName>
        <ecNumber evidence="2">2.1.1.113</ecNumber>
    </recommendedName>
</protein>
<name>X1GQN6_9ZZZZ</name>
<evidence type="ECO:0000256" key="7">
    <source>
        <dbReference type="ARBA" id="ARBA00023125"/>
    </source>
</evidence>
<dbReference type="Pfam" id="PF01555">
    <property type="entry name" value="N6_N4_Mtase"/>
    <property type="match status" value="1"/>
</dbReference>
<sequence>MIVLSAGSAHNLPLPDGSVHCVVTSPPYYSLRKYEGQQEIEWPAVSYAPMPGLEPVEVAPARSALGLEPTPEMYIAHMVLCFREIKRVLRDDGCCWVVMGDSYTSGNSGQRVRSGSGGVMNPHGKVFRPGEAQPSTRANPGRPPTGDKPGDLMLIPHRLALALQADGWTCRNDVVWAKKSPMPESVAGWRWERCRVKVGGGDGDRIREVSGCQPHGDTICDAPHRTDWQPC</sequence>
<feature type="non-terminal residue" evidence="11">
    <location>
        <position position="231"/>
    </location>
</feature>
<evidence type="ECO:0000256" key="9">
    <source>
        <dbReference type="SAM" id="MobiDB-lite"/>
    </source>
</evidence>
<organism evidence="11">
    <name type="scientific">marine sediment metagenome</name>
    <dbReference type="NCBI Taxonomy" id="412755"/>
    <lineage>
        <taxon>unclassified sequences</taxon>
        <taxon>metagenomes</taxon>
        <taxon>ecological metagenomes</taxon>
    </lineage>
</organism>
<evidence type="ECO:0000256" key="5">
    <source>
        <dbReference type="ARBA" id="ARBA00022691"/>
    </source>
</evidence>